<feature type="non-terminal residue" evidence="1">
    <location>
        <position position="28"/>
    </location>
</feature>
<sequence>MDTSASIRVTLKLGTGFQQAKVSNSKGS</sequence>
<evidence type="ECO:0000313" key="1">
    <source>
        <dbReference type="EMBL" id="OMJ23718.1"/>
    </source>
</evidence>
<protein>
    <submittedName>
        <fullName evidence="1">Uncharacterized protein</fullName>
    </submittedName>
</protein>
<dbReference type="Proteomes" id="UP000187429">
    <property type="component" value="Unassembled WGS sequence"/>
</dbReference>
<keyword evidence="2" id="KW-1185">Reference proteome</keyword>
<organism evidence="1 2">
    <name type="scientific">Smittium culicis</name>
    <dbReference type="NCBI Taxonomy" id="133412"/>
    <lineage>
        <taxon>Eukaryota</taxon>
        <taxon>Fungi</taxon>
        <taxon>Fungi incertae sedis</taxon>
        <taxon>Zoopagomycota</taxon>
        <taxon>Kickxellomycotina</taxon>
        <taxon>Harpellomycetes</taxon>
        <taxon>Harpellales</taxon>
        <taxon>Legeriomycetaceae</taxon>
        <taxon>Smittium</taxon>
    </lineage>
</organism>
<gene>
    <name evidence="1" type="ORF">AYI69_g4884</name>
</gene>
<name>A0A1R1YA14_9FUNG</name>
<reference evidence="2" key="1">
    <citation type="submission" date="2017-01" db="EMBL/GenBank/DDBJ databases">
        <authorList>
            <person name="Wang Y."/>
            <person name="White M."/>
            <person name="Kvist S."/>
            <person name="Moncalvo J.-M."/>
        </authorList>
    </citation>
    <scope>NUCLEOTIDE SEQUENCE [LARGE SCALE GENOMIC DNA]</scope>
    <source>
        <strain evidence="2">ID-206-W2</strain>
    </source>
</reference>
<evidence type="ECO:0000313" key="2">
    <source>
        <dbReference type="Proteomes" id="UP000187429"/>
    </source>
</evidence>
<comment type="caution">
    <text evidence="1">The sequence shown here is derived from an EMBL/GenBank/DDBJ whole genome shotgun (WGS) entry which is preliminary data.</text>
</comment>
<dbReference type="EMBL" id="LSSM01001974">
    <property type="protein sequence ID" value="OMJ23718.1"/>
    <property type="molecule type" value="Genomic_DNA"/>
</dbReference>
<proteinExistence type="predicted"/>
<accession>A0A1R1YA14</accession>
<dbReference type="AlphaFoldDB" id="A0A1R1YA14"/>